<feature type="domain" description="EF-hand" evidence="1">
    <location>
        <begin position="41"/>
        <end position="76"/>
    </location>
</feature>
<gene>
    <name evidence="2" type="ORF">CL6EHI_c00035</name>
</gene>
<protein>
    <submittedName>
        <fullName evidence="2">Coiled-coil protein</fullName>
    </submittedName>
</protein>
<dbReference type="VEuPathDB" id="AmoebaDB:KM1_068010"/>
<reference evidence="2 3" key="1">
    <citation type="submission" date="2016-05" db="EMBL/GenBank/DDBJ databases">
        <title>First whole genome sequencing of Entamoeba histolytica HM1:IMSS-clone-6.</title>
        <authorList>
            <person name="Mukherjee Avik.K."/>
            <person name="Izumyama S."/>
            <person name="Nakada-Tsukui K."/>
            <person name="Nozaki T."/>
        </authorList>
    </citation>
    <scope>NUCLEOTIDE SEQUENCE [LARGE SCALE GENOMIC DNA]</scope>
    <source>
        <strain evidence="2 3">HM1:IMSS clone 6</strain>
    </source>
</reference>
<dbReference type="Proteomes" id="UP000078387">
    <property type="component" value="Unassembled WGS sequence"/>
</dbReference>
<dbReference type="EMBL" id="BDEQ01000001">
    <property type="protein sequence ID" value="GAT92434.1"/>
    <property type="molecule type" value="Genomic_DNA"/>
</dbReference>
<evidence type="ECO:0000259" key="1">
    <source>
        <dbReference type="PROSITE" id="PS50222"/>
    </source>
</evidence>
<dbReference type="InterPro" id="IPR002048">
    <property type="entry name" value="EF_hand_dom"/>
</dbReference>
<dbReference type="VEuPathDB" id="AmoebaDB:EHI7A_038080"/>
<evidence type="ECO:0000313" key="3">
    <source>
        <dbReference type="Proteomes" id="UP000078387"/>
    </source>
</evidence>
<accession>A0A175JG33</accession>
<organism evidence="2 3">
    <name type="scientific">Entamoeba histolytica</name>
    <dbReference type="NCBI Taxonomy" id="5759"/>
    <lineage>
        <taxon>Eukaryota</taxon>
        <taxon>Amoebozoa</taxon>
        <taxon>Evosea</taxon>
        <taxon>Archamoebae</taxon>
        <taxon>Mastigamoebida</taxon>
        <taxon>Entamoebidae</taxon>
        <taxon>Entamoeba</taxon>
    </lineage>
</organism>
<dbReference type="PROSITE" id="PS50222">
    <property type="entry name" value="EF_HAND_2"/>
    <property type="match status" value="1"/>
</dbReference>
<evidence type="ECO:0000313" key="2">
    <source>
        <dbReference type="EMBL" id="GAT92434.1"/>
    </source>
</evidence>
<proteinExistence type="predicted"/>
<comment type="caution">
    <text evidence="2">The sequence shown here is derived from an EMBL/GenBank/DDBJ whole genome shotgun (WGS) entry which is preliminary data.</text>
</comment>
<dbReference type="InterPro" id="IPR011992">
    <property type="entry name" value="EF-hand-dom_pair"/>
</dbReference>
<dbReference type="VEuPathDB" id="AmoebaDB:EHI8A_190710"/>
<sequence>MVGLSKADVRRTFKTYAMGKNVITVDDAYEMFRDMDDGFKKTIDEFKVDFEQFDENKDEVLDVEEVWKLYKHYYPDEEY</sequence>
<name>A0A175JG33_ENTHI</name>
<dbReference type="GO" id="GO:0005509">
    <property type="term" value="F:calcium ion binding"/>
    <property type="evidence" value="ECO:0007669"/>
    <property type="project" value="InterPro"/>
</dbReference>
<dbReference type="AlphaFoldDB" id="A0A175JG33"/>
<dbReference type="SUPFAM" id="SSF47473">
    <property type="entry name" value="EF-hand"/>
    <property type="match status" value="1"/>
</dbReference>